<keyword evidence="3" id="KW-1185">Reference proteome</keyword>
<reference evidence="3" key="1">
    <citation type="submission" date="2016-10" db="EMBL/GenBank/DDBJ databases">
        <authorList>
            <person name="Varghese N."/>
            <person name="Submissions S."/>
        </authorList>
    </citation>
    <scope>NUCLEOTIDE SEQUENCE [LARGE SCALE GENOMIC DNA]</scope>
    <source>
        <strain evidence="3">IBRC-M 10043</strain>
    </source>
</reference>
<protein>
    <recommendedName>
        <fullName evidence="4">Type II toxin-antitoxin system HicB family antitoxin</fullName>
    </recommendedName>
</protein>
<organism evidence="2 3">
    <name type="scientific">Halorientalis persicus</name>
    <dbReference type="NCBI Taxonomy" id="1367881"/>
    <lineage>
        <taxon>Archaea</taxon>
        <taxon>Methanobacteriati</taxon>
        <taxon>Methanobacteriota</taxon>
        <taxon>Stenosarchaea group</taxon>
        <taxon>Halobacteria</taxon>
        <taxon>Halobacteriales</taxon>
        <taxon>Haloarculaceae</taxon>
        <taxon>Halorientalis</taxon>
    </lineage>
</organism>
<dbReference type="RefSeq" id="WP_092661287.1">
    <property type="nucleotide sequence ID" value="NZ_FOCX01000013.1"/>
</dbReference>
<dbReference type="InterPro" id="IPR055811">
    <property type="entry name" value="DUF7387"/>
</dbReference>
<name>A0A1H8Q5S8_9EURY</name>
<gene>
    <name evidence="2" type="ORF">SAMN05216388_101367</name>
</gene>
<accession>A0A1H8Q5S8</accession>
<feature type="compositionally biased region" description="Polar residues" evidence="1">
    <location>
        <begin position="73"/>
        <end position="84"/>
    </location>
</feature>
<evidence type="ECO:0000313" key="3">
    <source>
        <dbReference type="Proteomes" id="UP000198775"/>
    </source>
</evidence>
<dbReference type="EMBL" id="FOCX01000013">
    <property type="protein sequence ID" value="SEO49378.1"/>
    <property type="molecule type" value="Genomic_DNA"/>
</dbReference>
<feature type="region of interest" description="Disordered" evidence="1">
    <location>
        <begin position="49"/>
        <end position="84"/>
    </location>
</feature>
<feature type="region of interest" description="Disordered" evidence="1">
    <location>
        <begin position="1"/>
        <end position="21"/>
    </location>
</feature>
<dbReference type="Gene3D" id="3.30.160.250">
    <property type="match status" value="1"/>
</dbReference>
<proteinExistence type="predicted"/>
<dbReference type="Pfam" id="PF24113">
    <property type="entry name" value="DUF7387"/>
    <property type="match status" value="1"/>
</dbReference>
<evidence type="ECO:0000313" key="2">
    <source>
        <dbReference type="EMBL" id="SEO49378.1"/>
    </source>
</evidence>
<dbReference type="AlphaFoldDB" id="A0A1H8Q5S8"/>
<evidence type="ECO:0000256" key="1">
    <source>
        <dbReference type="SAM" id="MobiDB-lite"/>
    </source>
</evidence>
<dbReference type="Proteomes" id="UP000198775">
    <property type="component" value="Unassembled WGS sequence"/>
</dbReference>
<dbReference type="OrthoDB" id="201961at2157"/>
<evidence type="ECO:0008006" key="4">
    <source>
        <dbReference type="Google" id="ProtNLM"/>
    </source>
</evidence>
<sequence>MSSGDDSEEIRLTRPEGQDGWTAVDIATGVASQGRTREEALENLDEALAGYHGAGEEPSDDELRALGVDPAENESSGDLPSVLQ</sequence>
<dbReference type="InterPro" id="IPR035069">
    <property type="entry name" value="TTHA1013/TTHA0281-like"/>
</dbReference>
<dbReference type="SUPFAM" id="SSF143100">
    <property type="entry name" value="TTHA1013/TTHA0281-like"/>
    <property type="match status" value="1"/>
</dbReference>